<evidence type="ECO:0000313" key="6">
    <source>
        <dbReference type="Proteomes" id="UP000188181"/>
    </source>
</evidence>
<name>A0A1Q2MB75_9BACT</name>
<dbReference type="Proteomes" id="UP000188181">
    <property type="component" value="Chromosome"/>
</dbReference>
<evidence type="ECO:0000256" key="1">
    <source>
        <dbReference type="ARBA" id="ARBA00022729"/>
    </source>
</evidence>
<feature type="region of interest" description="Disordered" evidence="2">
    <location>
        <begin position="512"/>
        <end position="535"/>
    </location>
</feature>
<dbReference type="Pfam" id="PF13205">
    <property type="entry name" value="Big_5"/>
    <property type="match status" value="1"/>
</dbReference>
<keyword evidence="1 3" id="KW-0732">Signal</keyword>
<dbReference type="KEGG" id="pbas:SMSP2_00244"/>
<dbReference type="InterPro" id="IPR029058">
    <property type="entry name" value="AB_hydrolase_fold"/>
</dbReference>
<dbReference type="RefSeq" id="WP_186804790.1">
    <property type="nucleotide sequence ID" value="NZ_CP019646.1"/>
</dbReference>
<evidence type="ECO:0000259" key="4">
    <source>
        <dbReference type="Pfam" id="PF13205"/>
    </source>
</evidence>
<sequence length="1317" mass="149819" precursor="true">MSKVFVKAFAAVLILVSCALSETIFETFDSDPETRGWINTECGNTYFNYKPDGYLEAIIHRDPSNVARYVKQLSQTYSAYTNPTEFWFGFDCVILPSHNGIYSESCFGVFNSTTPDNHHNAIVDLFPYRKYMTPLGNRHDIYAYYANGSTSFEYGKPACPWIEPGEPFRVEGRYWLEEGIRKGQISLYHIEVDGSGRTGGLIQTATKSNLVQSSLDFDVFGLCNRTSGSFGNYHNDMHVDNFYFSTEKPLSQYLSDESLPEPDVSFIDTDYYAFMFETTTPEADETVFETFSSDPLASGWEQTGSDHIYSYDQNGFIDIEFWSTPDPQRIAIPLSGTYRRNTEFWFEFDWLPQSFYMYPKAYFGVFNQYTGNDRNVVAAYYMFHDSGDDGEYFRLNGTSMYGSQTYDNTPEYTRPASNALHARTKLHYYLNDLDEGMLDIETWDIVHNQLLSSHSVKILEAGHEDGYDVMYNILGFANTPSDSVTRSYSDRIWADNVYFSVVGPADEYFTSLGQSRPHPSWPDEDPPEPDPAQWASAPAAIKPTQISMTAQTAGDFNEVEYYFNNVTDPSHDSGWQSSPVYVDMHLNDNTQYTYQVKYRDLSLNHNETAWSVQSSDVTPVETDTNPPSPDPAVWSEYPNEKVPGKIYMSAQTAMDGEGSEPVQYYFANLTDPAHDSGWQYEPDFIDTGLERNTEYEYAVRVRDISANYNTTQWSDSYAIVTKPEPPISQYLRRQTFWNFSGIGQEALLRIHYINEATPPAGGEAPVIVYCMNLAMPRIGQEPDSTILPDLINDGYIVITADFYNNPQAVSPFIEEDLHEFFKEVISYGGRTSPLEGTELIPDSDGRLWYLPEGYRIERDVTFFQTDIHGSYGTLDNIMGHWNTYVVDNYFLDPVTDPAQMYQPGGAPIDYNATFDIVYPSQTSGEKVPLVYWNGTATYRNMMTSPATRRYHFAGFVMRGYAWANPAHCFDPLVYWYGAFPASEMDWWNGLKHNAAFIRYIHKHADDYNIDSSLIGGWGHSKGQYGVTRLSDPNNASGQELRPSFTGFPEGSPEPQPNIEYPSTITCGYQSMGLGDDHPEFVTADYVPTLTVCGDRDDYGHYEPDRWPKLVEKLEEMDVPHTAFLMYDVGHDLPTGYDPVLGIDRYLVCVDFFDRYLKPGLLPPVPLIIKPRDQRTDVLPTEPVWINFAPVIDAETVYTDDAIKVYKTSDMTQTAGTWTRLNGGTTYKFVPAAGKFETGQSYRIVITAGVKDIHGTQVAQPVETVFTTISVIDSEELMEFTADWLETVDAGYKYDYDQNLKIDFLDFRVFAQNWLNPE</sequence>
<feature type="domain" description="SbsA Ig-like" evidence="4">
    <location>
        <begin position="1168"/>
        <end position="1267"/>
    </location>
</feature>
<feature type="signal peptide" evidence="3">
    <location>
        <begin position="1"/>
        <end position="21"/>
    </location>
</feature>
<evidence type="ECO:0000313" key="5">
    <source>
        <dbReference type="EMBL" id="AQQ69910.1"/>
    </source>
</evidence>
<evidence type="ECO:0000256" key="3">
    <source>
        <dbReference type="SAM" id="SignalP"/>
    </source>
</evidence>
<gene>
    <name evidence="5" type="ORF">SMSP2_00244</name>
</gene>
<dbReference type="Gene3D" id="3.40.50.1820">
    <property type="entry name" value="alpha/beta hydrolase"/>
    <property type="match status" value="1"/>
</dbReference>
<dbReference type="InterPro" id="IPR032812">
    <property type="entry name" value="SbsA_Ig"/>
</dbReference>
<feature type="region of interest" description="Disordered" evidence="2">
    <location>
        <begin position="612"/>
        <end position="636"/>
    </location>
</feature>
<evidence type="ECO:0000256" key="2">
    <source>
        <dbReference type="SAM" id="MobiDB-lite"/>
    </source>
</evidence>
<dbReference type="STRING" id="1851148.SMSP2_00244"/>
<organism evidence="5 6">
    <name type="scientific">Limihaloglobus sulfuriphilus</name>
    <dbReference type="NCBI Taxonomy" id="1851148"/>
    <lineage>
        <taxon>Bacteria</taxon>
        <taxon>Pseudomonadati</taxon>
        <taxon>Planctomycetota</taxon>
        <taxon>Phycisphaerae</taxon>
        <taxon>Sedimentisphaerales</taxon>
        <taxon>Sedimentisphaeraceae</taxon>
        <taxon>Limihaloglobus</taxon>
    </lineage>
</organism>
<reference evidence="6" key="1">
    <citation type="submission" date="2017-02" db="EMBL/GenBank/DDBJ databases">
        <title>Comparative genomics and description of representatives of a novel lineage of planctomycetes thriving in anoxic sediments.</title>
        <authorList>
            <person name="Spring S."/>
            <person name="Bunk B."/>
            <person name="Sproer C."/>
        </authorList>
    </citation>
    <scope>NUCLEOTIDE SEQUENCE [LARGE SCALE GENOMIC DNA]</scope>
    <source>
        <strain evidence="6">SM-Chi-D1</strain>
    </source>
</reference>
<feature type="compositionally biased region" description="Polar residues" evidence="2">
    <location>
        <begin position="612"/>
        <end position="625"/>
    </location>
</feature>
<proteinExistence type="predicted"/>
<dbReference type="PROSITE" id="PS51257">
    <property type="entry name" value="PROKAR_LIPOPROTEIN"/>
    <property type="match status" value="1"/>
</dbReference>
<dbReference type="EMBL" id="CP019646">
    <property type="protein sequence ID" value="AQQ69910.1"/>
    <property type="molecule type" value="Genomic_DNA"/>
</dbReference>
<accession>A0A1Q2MB75</accession>
<protein>
    <recommendedName>
        <fullName evidence="4">SbsA Ig-like domain-containing protein</fullName>
    </recommendedName>
</protein>
<dbReference type="SUPFAM" id="SSF53474">
    <property type="entry name" value="alpha/beta-Hydrolases"/>
    <property type="match status" value="1"/>
</dbReference>
<keyword evidence="6" id="KW-1185">Reference proteome</keyword>
<feature type="chain" id="PRO_5012365681" description="SbsA Ig-like domain-containing protein" evidence="3">
    <location>
        <begin position="22"/>
        <end position="1317"/>
    </location>
</feature>